<accession>A0A1I8FQ52</accession>
<keyword evidence="2" id="KW-1185">Reference proteome</keyword>
<evidence type="ECO:0000313" key="2">
    <source>
        <dbReference type="Proteomes" id="UP000095280"/>
    </source>
</evidence>
<dbReference type="AlphaFoldDB" id="A0A1I8FQ52"/>
<evidence type="ECO:0000256" key="1">
    <source>
        <dbReference type="SAM" id="MobiDB-lite"/>
    </source>
</evidence>
<protein>
    <submittedName>
        <fullName evidence="3">Secreted protein</fullName>
    </submittedName>
</protein>
<dbReference type="Proteomes" id="UP000095280">
    <property type="component" value="Unplaced"/>
</dbReference>
<feature type="compositionally biased region" description="Basic residues" evidence="1">
    <location>
        <begin position="79"/>
        <end position="105"/>
    </location>
</feature>
<name>A0A1I8FQ52_9PLAT</name>
<evidence type="ECO:0000313" key="3">
    <source>
        <dbReference type="WBParaSite" id="maker-unitig_42222-snap-gene-0.1-mRNA-1"/>
    </source>
</evidence>
<proteinExistence type="predicted"/>
<sequence length="171" mass="19126">MATCTRARRWTSALTSWPRCKRLANRCSDSCARRSARRWPSCDWVAWSPAAAPAPTRSTANRRTLATCCTTAAAINHLPHRQPQRQSRRTPRHSSAKARRQRNLWKRPTSSCGTTRWCCRSSALAAPRPATMERASGALSTWWPTCSNYSQPARLRRSEQLLSSGRASSAG</sequence>
<organism evidence="2 3">
    <name type="scientific">Macrostomum lignano</name>
    <dbReference type="NCBI Taxonomy" id="282301"/>
    <lineage>
        <taxon>Eukaryota</taxon>
        <taxon>Metazoa</taxon>
        <taxon>Spiralia</taxon>
        <taxon>Lophotrochozoa</taxon>
        <taxon>Platyhelminthes</taxon>
        <taxon>Rhabditophora</taxon>
        <taxon>Macrostomorpha</taxon>
        <taxon>Macrostomida</taxon>
        <taxon>Macrostomidae</taxon>
        <taxon>Macrostomum</taxon>
    </lineage>
</organism>
<dbReference type="WBParaSite" id="maker-unitig_42222-snap-gene-0.1-mRNA-1">
    <property type="protein sequence ID" value="maker-unitig_42222-snap-gene-0.1-mRNA-1"/>
    <property type="gene ID" value="maker-unitig_42222-snap-gene-0.1"/>
</dbReference>
<feature type="region of interest" description="Disordered" evidence="1">
    <location>
        <begin position="79"/>
        <end position="112"/>
    </location>
</feature>
<reference evidence="3" key="1">
    <citation type="submission" date="2016-11" db="UniProtKB">
        <authorList>
            <consortium name="WormBaseParasite"/>
        </authorList>
    </citation>
    <scope>IDENTIFICATION</scope>
</reference>